<accession>A0A0V0GDE7</accession>
<dbReference type="AlphaFoldDB" id="A0A0V0GDE7"/>
<proteinExistence type="predicted"/>
<sequence>IEFTTQEILKDSNTSQHIKQLGGSVSAVTNNIITSLNLSFSLYSRQISIYDNRYRLYPCHTCILLLL</sequence>
<organism evidence="1">
    <name type="scientific">Solanum chacoense</name>
    <name type="common">Chaco potato</name>
    <dbReference type="NCBI Taxonomy" id="4108"/>
    <lineage>
        <taxon>Eukaryota</taxon>
        <taxon>Viridiplantae</taxon>
        <taxon>Streptophyta</taxon>
        <taxon>Embryophyta</taxon>
        <taxon>Tracheophyta</taxon>
        <taxon>Spermatophyta</taxon>
        <taxon>Magnoliopsida</taxon>
        <taxon>eudicotyledons</taxon>
        <taxon>Gunneridae</taxon>
        <taxon>Pentapetalae</taxon>
        <taxon>asterids</taxon>
        <taxon>lamiids</taxon>
        <taxon>Solanales</taxon>
        <taxon>Solanaceae</taxon>
        <taxon>Solanoideae</taxon>
        <taxon>Solaneae</taxon>
        <taxon>Solanum</taxon>
    </lineage>
</organism>
<protein>
    <submittedName>
        <fullName evidence="1">Putative ovule protein</fullName>
    </submittedName>
</protein>
<dbReference type="EMBL" id="GEDG01042646">
    <property type="protein sequence ID" value="JAP06172.1"/>
    <property type="molecule type" value="Transcribed_RNA"/>
</dbReference>
<reference evidence="1" key="1">
    <citation type="submission" date="2015-12" db="EMBL/GenBank/DDBJ databases">
        <title>Gene expression during late stages of embryo sac development: a critical building block for successful pollen-pistil interactions.</title>
        <authorList>
            <person name="Liu Y."/>
            <person name="Joly V."/>
            <person name="Sabar M."/>
            <person name="Matton D.P."/>
        </authorList>
    </citation>
    <scope>NUCLEOTIDE SEQUENCE</scope>
</reference>
<evidence type="ECO:0000313" key="1">
    <source>
        <dbReference type="EMBL" id="JAP06172.1"/>
    </source>
</evidence>
<feature type="non-terminal residue" evidence="1">
    <location>
        <position position="1"/>
    </location>
</feature>
<name>A0A0V0GDE7_SOLCH</name>